<feature type="domain" description="CO dehydrogenase/acetyl-CoA synthase delta subunit TIM barrel" evidence="2">
    <location>
        <begin position="51"/>
        <end position="143"/>
    </location>
</feature>
<evidence type="ECO:0000313" key="4">
    <source>
        <dbReference type="Proteomes" id="UP000198635"/>
    </source>
</evidence>
<evidence type="ECO:0000313" key="3">
    <source>
        <dbReference type="EMBL" id="SFK22915.1"/>
    </source>
</evidence>
<gene>
    <name evidence="3" type="ORF">SAMN04488082_11780</name>
</gene>
<feature type="transmembrane region" description="Helical" evidence="1">
    <location>
        <begin position="198"/>
        <end position="219"/>
    </location>
</feature>
<dbReference type="NCBIfam" id="NF040863">
    <property type="entry name" value="HgcA_corrinoid"/>
    <property type="match status" value="1"/>
</dbReference>
<feature type="transmembrane region" description="Helical" evidence="1">
    <location>
        <begin position="325"/>
        <end position="345"/>
    </location>
</feature>
<keyword evidence="1" id="KW-0472">Membrane</keyword>
<dbReference type="InterPro" id="IPR016041">
    <property type="entry name" value="Ac-CoA_synth_d_su_TIM-brl"/>
</dbReference>
<dbReference type="AlphaFoldDB" id="A0A1I3XTP1"/>
<keyword evidence="4" id="KW-1185">Reference proteome</keyword>
<accession>A0A1I3XTP1</accession>
<dbReference type="STRING" id="52560.SAMN04488082_11780"/>
<dbReference type="Gene3D" id="3.40.50.11600">
    <property type="match status" value="1"/>
</dbReference>
<evidence type="ECO:0000259" key="2">
    <source>
        <dbReference type="Pfam" id="PF03599"/>
    </source>
</evidence>
<dbReference type="Proteomes" id="UP000198635">
    <property type="component" value="Unassembled WGS sequence"/>
</dbReference>
<feature type="transmembrane region" description="Helical" evidence="1">
    <location>
        <begin position="260"/>
        <end position="279"/>
    </location>
</feature>
<evidence type="ECO:0000256" key="1">
    <source>
        <dbReference type="SAM" id="Phobius"/>
    </source>
</evidence>
<keyword evidence="1" id="KW-1133">Transmembrane helix</keyword>
<proteinExistence type="predicted"/>
<reference evidence="4" key="1">
    <citation type="submission" date="2016-10" db="EMBL/GenBank/DDBJ databases">
        <authorList>
            <person name="Varghese N."/>
            <person name="Submissions S."/>
        </authorList>
    </citation>
    <scope>NUCLEOTIDE SEQUENCE [LARGE SCALE GENOMIC DNA]</scope>
    <source>
        <strain evidence="4">DSM 5918</strain>
    </source>
</reference>
<sequence length="346" mass="37148">MDDLAGYRIEPYVDGFLPTAHARVPRVRTRPTRLDRLGTCRARLGLDRNNYTVNPGLYAIGSPGPEAPVIVTANYKLTFDTVRFALTGRELWLLVADTRGINIWCAGGKGTFSAGGIAEQVRKIGLDRIVSHRRLILPQLGANGVRARDLRKACGFEAVFGPVRAGDLPRYLDNGIDEAMRAVTFSLRERAEVIPVELVLGWKLILTAALVAALLSLIGPEFSLDTILQRWALASTATGFGLAAGAILFPLLLPALRTRLFSLGGAGLGLALAVLTPAIFPEHSWFATTGAGLWTVSLASWLALNFTGSTPYTSPSGVEKEMRKAIPILAGSTVLAAILFVTANFL</sequence>
<protein>
    <submittedName>
        <fullName evidence="3">CO dehydrogenase/acetyl-CoA synthase delta subunit</fullName>
    </submittedName>
</protein>
<dbReference type="Pfam" id="PF03599">
    <property type="entry name" value="CdhD"/>
    <property type="match status" value="1"/>
</dbReference>
<name>A0A1I3XTP1_9BACT</name>
<organism evidence="3 4">
    <name type="scientific">Desulfomicrobium apsheronum</name>
    <dbReference type="NCBI Taxonomy" id="52560"/>
    <lineage>
        <taxon>Bacteria</taxon>
        <taxon>Pseudomonadati</taxon>
        <taxon>Thermodesulfobacteriota</taxon>
        <taxon>Desulfovibrionia</taxon>
        <taxon>Desulfovibrionales</taxon>
        <taxon>Desulfomicrobiaceae</taxon>
        <taxon>Desulfomicrobium</taxon>
    </lineage>
</organism>
<feature type="transmembrane region" description="Helical" evidence="1">
    <location>
        <begin position="231"/>
        <end position="253"/>
    </location>
</feature>
<feature type="transmembrane region" description="Helical" evidence="1">
    <location>
        <begin position="285"/>
        <end position="304"/>
    </location>
</feature>
<keyword evidence="1" id="KW-0812">Transmembrane</keyword>
<dbReference type="EMBL" id="FORX01000017">
    <property type="protein sequence ID" value="SFK22915.1"/>
    <property type="molecule type" value="Genomic_DNA"/>
</dbReference>